<keyword evidence="12" id="KW-1185">Reference proteome</keyword>
<dbReference type="EMBL" id="OW150024">
    <property type="protein sequence ID" value="CAH2031579.1"/>
    <property type="molecule type" value="Genomic_DNA"/>
</dbReference>
<dbReference type="PANTHER" id="PTHR42904:SF6">
    <property type="entry name" value="NAD-CAPPED RNA HYDROLASE NUDT12"/>
    <property type="match status" value="1"/>
</dbReference>
<dbReference type="InterPro" id="IPR000086">
    <property type="entry name" value="NUDIX_hydrolase_dom"/>
</dbReference>
<evidence type="ECO:0000313" key="12">
    <source>
        <dbReference type="Proteomes" id="UP001295463"/>
    </source>
</evidence>
<dbReference type="Pfam" id="PF09296">
    <property type="entry name" value="NUDIX-like"/>
    <property type="match status" value="1"/>
</dbReference>
<evidence type="ECO:0000256" key="6">
    <source>
        <dbReference type="ARBA" id="ARBA00022801"/>
    </source>
</evidence>
<sequence>MERYVSLTIGRASCYEQAMAYPEHVNLPFNRQALPPGFLLLPGPGSDDGGDAHWILLQGGCVLVRETADGLQFPVGQAPLELPSGSRPLTFARWQGRPVKCLQISASAPLPAGLVAEPFNAFQERLSTALMSVAGLGKQLLHVDRLTGLCPRCGSPTSGITESWGKRCPVCRHESYPPIHPCAIVLIRRDNQLLLIRKPEWAEGRYSLVAGFLDVGESLEECAIREAREETGVTIRNLRYVASQAWPFPSQLMVGFAADYADGDIAVDDSEIADARWFDVHDLPHLPSRRSIARFLIDSSVA</sequence>
<dbReference type="EC" id="3.6.1.22" evidence="4"/>
<protein>
    <recommendedName>
        <fullName evidence="4">NAD(+) diphosphatase</fullName>
        <ecNumber evidence="4">3.6.1.22</ecNumber>
    </recommendedName>
</protein>
<dbReference type="Gene3D" id="3.90.79.20">
    <property type="match status" value="1"/>
</dbReference>
<dbReference type="Pfam" id="PF09297">
    <property type="entry name" value="Zn_ribbon_NUD"/>
    <property type="match status" value="1"/>
</dbReference>
<dbReference type="SUPFAM" id="SSF55811">
    <property type="entry name" value="Nudix"/>
    <property type="match status" value="2"/>
</dbReference>
<dbReference type="InterPro" id="IPR020084">
    <property type="entry name" value="NUDIX_hydrolase_CS"/>
</dbReference>
<comment type="catalytic activity">
    <reaction evidence="9">
        <text>a 5'-end NAD(+)-phospho-ribonucleoside in mRNA + H2O = a 5'-end phospho-adenosine-phospho-ribonucleoside in mRNA + beta-nicotinamide D-ribonucleotide + 2 H(+)</text>
        <dbReference type="Rhea" id="RHEA:60876"/>
        <dbReference type="Rhea" id="RHEA-COMP:15698"/>
        <dbReference type="Rhea" id="RHEA-COMP:15719"/>
        <dbReference type="ChEBI" id="CHEBI:14649"/>
        <dbReference type="ChEBI" id="CHEBI:15377"/>
        <dbReference type="ChEBI" id="CHEBI:15378"/>
        <dbReference type="ChEBI" id="CHEBI:144029"/>
        <dbReference type="ChEBI" id="CHEBI:144051"/>
    </reaction>
    <physiologicalReaction direction="left-to-right" evidence="9">
        <dbReference type="Rhea" id="RHEA:60877"/>
    </physiologicalReaction>
</comment>
<evidence type="ECO:0000259" key="10">
    <source>
        <dbReference type="PROSITE" id="PS51462"/>
    </source>
</evidence>
<dbReference type="NCBIfam" id="NF001299">
    <property type="entry name" value="PRK00241.1"/>
    <property type="match status" value="1"/>
</dbReference>
<organism evidence="11 12">
    <name type="scientific">Trichlorobacter ammonificans</name>
    <dbReference type="NCBI Taxonomy" id="2916410"/>
    <lineage>
        <taxon>Bacteria</taxon>
        <taxon>Pseudomonadati</taxon>
        <taxon>Thermodesulfobacteriota</taxon>
        <taxon>Desulfuromonadia</taxon>
        <taxon>Geobacterales</taxon>
        <taxon>Geobacteraceae</taxon>
        <taxon>Trichlorobacter</taxon>
    </lineage>
</organism>
<dbReference type="CDD" id="cd03429">
    <property type="entry name" value="NUDIX_NADH_pyrophosphatase_Nudt13"/>
    <property type="match status" value="1"/>
</dbReference>
<accession>A0ABN8HNJ5</accession>
<reference evidence="11 12" key="1">
    <citation type="submission" date="2022-03" db="EMBL/GenBank/DDBJ databases">
        <authorList>
            <person name="Koch H."/>
        </authorList>
    </citation>
    <scope>NUCLEOTIDE SEQUENCE [LARGE SCALE GENOMIC DNA]</scope>
    <source>
        <strain evidence="11 12">G1</strain>
    </source>
</reference>
<dbReference type="InterPro" id="IPR050241">
    <property type="entry name" value="NAD-cap_RNA_hydrolase_NudC"/>
</dbReference>
<dbReference type="PROSITE" id="PS51462">
    <property type="entry name" value="NUDIX"/>
    <property type="match status" value="1"/>
</dbReference>
<dbReference type="InterPro" id="IPR015797">
    <property type="entry name" value="NUDIX_hydrolase-like_dom_sf"/>
</dbReference>
<gene>
    <name evidence="11" type="ORF">GEAMG1_1747</name>
</gene>
<dbReference type="PANTHER" id="PTHR42904">
    <property type="entry name" value="NUDIX HYDROLASE, NUDC SUBFAMILY"/>
    <property type="match status" value="1"/>
</dbReference>
<keyword evidence="6 11" id="KW-0378">Hydrolase</keyword>
<evidence type="ECO:0000256" key="5">
    <source>
        <dbReference type="ARBA" id="ARBA00022723"/>
    </source>
</evidence>
<evidence type="ECO:0000256" key="9">
    <source>
        <dbReference type="ARBA" id="ARBA00023679"/>
    </source>
</evidence>
<dbReference type="InterPro" id="IPR049734">
    <property type="entry name" value="NudC-like_C"/>
</dbReference>
<name>A0ABN8HNJ5_9BACT</name>
<comment type="cofactor">
    <cofactor evidence="2">
        <name>Zn(2+)</name>
        <dbReference type="ChEBI" id="CHEBI:29105"/>
    </cofactor>
</comment>
<dbReference type="Proteomes" id="UP001295463">
    <property type="component" value="Chromosome"/>
</dbReference>
<evidence type="ECO:0000256" key="2">
    <source>
        <dbReference type="ARBA" id="ARBA00001947"/>
    </source>
</evidence>
<evidence type="ECO:0000256" key="3">
    <source>
        <dbReference type="ARBA" id="ARBA00009595"/>
    </source>
</evidence>
<dbReference type="Pfam" id="PF00293">
    <property type="entry name" value="NUDIX"/>
    <property type="match status" value="1"/>
</dbReference>
<evidence type="ECO:0000256" key="4">
    <source>
        <dbReference type="ARBA" id="ARBA00012381"/>
    </source>
</evidence>
<proteinExistence type="inferred from homology"/>
<comment type="cofactor">
    <cofactor evidence="1">
        <name>Mg(2+)</name>
        <dbReference type="ChEBI" id="CHEBI:18420"/>
    </cofactor>
</comment>
<dbReference type="GO" id="GO:0016787">
    <property type="term" value="F:hydrolase activity"/>
    <property type="evidence" value="ECO:0007669"/>
    <property type="project" value="UniProtKB-KW"/>
</dbReference>
<feature type="domain" description="Nudix hydrolase" evidence="10">
    <location>
        <begin position="177"/>
        <end position="300"/>
    </location>
</feature>
<evidence type="ECO:0000313" key="11">
    <source>
        <dbReference type="EMBL" id="CAH2031579.1"/>
    </source>
</evidence>
<dbReference type="InterPro" id="IPR015375">
    <property type="entry name" value="NADH_PPase-like_N"/>
</dbReference>
<comment type="similarity">
    <text evidence="3">Belongs to the Nudix hydrolase family. NudC subfamily.</text>
</comment>
<dbReference type="Gene3D" id="3.90.79.10">
    <property type="entry name" value="Nucleoside Triphosphate Pyrophosphohydrolase"/>
    <property type="match status" value="1"/>
</dbReference>
<keyword evidence="5" id="KW-0479">Metal-binding</keyword>
<dbReference type="InterPro" id="IPR015376">
    <property type="entry name" value="Znr_NADH_PPase"/>
</dbReference>
<keyword evidence="7" id="KW-0460">Magnesium</keyword>
<keyword evidence="8" id="KW-0520">NAD</keyword>
<evidence type="ECO:0000256" key="8">
    <source>
        <dbReference type="ARBA" id="ARBA00023027"/>
    </source>
</evidence>
<evidence type="ECO:0000256" key="1">
    <source>
        <dbReference type="ARBA" id="ARBA00001946"/>
    </source>
</evidence>
<dbReference type="PROSITE" id="PS00893">
    <property type="entry name" value="NUDIX_BOX"/>
    <property type="match status" value="1"/>
</dbReference>
<evidence type="ECO:0000256" key="7">
    <source>
        <dbReference type="ARBA" id="ARBA00022842"/>
    </source>
</evidence>